<sequence length="418" mass="46366">MTAPRPGKRILYLPDRFFGQGAQAPFTAAETPGYVAGDDRDDRDLFPFHAPTGFASGNRNLPKQTQCISLLPAPLSTDRQQTTDIATVIKGLPHHRRLQTIKRCRTLWARLQAYADHEHLGHNTWNLPGAVFPDSVQQYEAVTSLSAWFVSHASRKSYAMVNCEAAVQDEVRAQLVAPLNDLIKTRYANRAMEPLKGVKKGWVDKYGTILASPPPDVFYPEYGRPNHAEHPEQGRNKAGFPDFILHNTASKDASGAFMEVKFFASFSDEVFMQIFSPVSAEPGSGQFNWGERKLVTKLLMQVWGEAHFFNSVWGSATNGSLICAFIKTGDRELTLSEPVSWESPGVLKALAGLTFASVDEKTARRQGIDLVDVLCPLQERDTGWMQTGANQPYHMHVGMFQGGIQNAGPAHQGYMELM</sequence>
<evidence type="ECO:0000313" key="1">
    <source>
        <dbReference type="EMBL" id="KAJ3535024.1"/>
    </source>
</evidence>
<organism evidence="1 2">
    <name type="scientific">Phlebia brevispora</name>
    <dbReference type="NCBI Taxonomy" id="194682"/>
    <lineage>
        <taxon>Eukaryota</taxon>
        <taxon>Fungi</taxon>
        <taxon>Dikarya</taxon>
        <taxon>Basidiomycota</taxon>
        <taxon>Agaricomycotina</taxon>
        <taxon>Agaricomycetes</taxon>
        <taxon>Polyporales</taxon>
        <taxon>Meruliaceae</taxon>
        <taxon>Phlebia</taxon>
    </lineage>
</organism>
<protein>
    <submittedName>
        <fullName evidence="1">Uncharacterized protein</fullName>
    </submittedName>
</protein>
<reference evidence="1" key="1">
    <citation type="submission" date="2022-07" db="EMBL/GenBank/DDBJ databases">
        <title>Genome Sequence of Phlebia brevispora.</title>
        <authorList>
            <person name="Buettner E."/>
        </authorList>
    </citation>
    <scope>NUCLEOTIDE SEQUENCE</scope>
    <source>
        <strain evidence="1">MPL23</strain>
    </source>
</reference>
<name>A0ACC1S9P7_9APHY</name>
<accession>A0ACC1S9P7</accession>
<dbReference type="Proteomes" id="UP001148662">
    <property type="component" value="Unassembled WGS sequence"/>
</dbReference>
<dbReference type="EMBL" id="JANHOG010001566">
    <property type="protein sequence ID" value="KAJ3535024.1"/>
    <property type="molecule type" value="Genomic_DNA"/>
</dbReference>
<evidence type="ECO:0000313" key="2">
    <source>
        <dbReference type="Proteomes" id="UP001148662"/>
    </source>
</evidence>
<proteinExistence type="predicted"/>
<gene>
    <name evidence="1" type="ORF">NM688_g7035</name>
</gene>
<comment type="caution">
    <text evidence="1">The sequence shown here is derived from an EMBL/GenBank/DDBJ whole genome shotgun (WGS) entry which is preliminary data.</text>
</comment>
<keyword evidence="2" id="KW-1185">Reference proteome</keyword>